<evidence type="ECO:0000313" key="3">
    <source>
        <dbReference type="Proteomes" id="UP000011115"/>
    </source>
</evidence>
<dbReference type="EnsemblPlants" id="PGSC0003DMT400096233">
    <property type="protein sequence ID" value="PGSC0003DMT400096233"/>
    <property type="gene ID" value="PGSC0003DMG400045804"/>
</dbReference>
<accession>M1DY03</accession>
<dbReference type="AlphaFoldDB" id="M1DY03"/>
<dbReference type="Proteomes" id="UP000011115">
    <property type="component" value="Unassembled WGS sequence"/>
</dbReference>
<evidence type="ECO:0000256" key="1">
    <source>
        <dbReference type="SAM" id="MobiDB-lite"/>
    </source>
</evidence>
<feature type="region of interest" description="Disordered" evidence="1">
    <location>
        <begin position="78"/>
        <end position="100"/>
    </location>
</feature>
<protein>
    <submittedName>
        <fullName evidence="2">Uncharacterized protein</fullName>
    </submittedName>
</protein>
<dbReference type="Gramene" id="PGSC0003DMT400096233">
    <property type="protein sequence ID" value="PGSC0003DMT400096233"/>
    <property type="gene ID" value="PGSC0003DMG400045804"/>
</dbReference>
<sequence length="100" mass="11305">MTTSATLVELTKMIQRIVICFLCRLSLALGFSCLNLNHQARSSLPFTKGESPSTTFVRLSDLQFSYKSWKVQKEPLTEPTMDRRSINGQFVGSRRSLSES</sequence>
<proteinExistence type="predicted"/>
<dbReference type="InParanoid" id="M1DY03"/>
<keyword evidence="3" id="KW-1185">Reference proteome</keyword>
<organism evidence="2 3">
    <name type="scientific">Solanum tuberosum</name>
    <name type="common">Potato</name>
    <dbReference type="NCBI Taxonomy" id="4113"/>
    <lineage>
        <taxon>Eukaryota</taxon>
        <taxon>Viridiplantae</taxon>
        <taxon>Streptophyta</taxon>
        <taxon>Embryophyta</taxon>
        <taxon>Tracheophyta</taxon>
        <taxon>Spermatophyta</taxon>
        <taxon>Magnoliopsida</taxon>
        <taxon>eudicotyledons</taxon>
        <taxon>Gunneridae</taxon>
        <taxon>Pentapetalae</taxon>
        <taxon>asterids</taxon>
        <taxon>lamiids</taxon>
        <taxon>Solanales</taxon>
        <taxon>Solanaceae</taxon>
        <taxon>Solanoideae</taxon>
        <taxon>Solaneae</taxon>
        <taxon>Solanum</taxon>
    </lineage>
</organism>
<reference evidence="2" key="2">
    <citation type="submission" date="2015-06" db="UniProtKB">
        <authorList>
            <consortium name="EnsemblPlants"/>
        </authorList>
    </citation>
    <scope>IDENTIFICATION</scope>
    <source>
        <strain evidence="2">DM1-3 516 R44</strain>
    </source>
</reference>
<reference evidence="3" key="1">
    <citation type="journal article" date="2011" name="Nature">
        <title>Genome sequence and analysis of the tuber crop potato.</title>
        <authorList>
            <consortium name="The Potato Genome Sequencing Consortium"/>
        </authorList>
    </citation>
    <scope>NUCLEOTIDE SEQUENCE [LARGE SCALE GENOMIC DNA]</scope>
    <source>
        <strain evidence="3">cv. DM1-3 516 R44</strain>
    </source>
</reference>
<dbReference type="PaxDb" id="4113-PGSC0003DMT400096233"/>
<evidence type="ECO:0000313" key="2">
    <source>
        <dbReference type="EnsemblPlants" id="PGSC0003DMT400096233"/>
    </source>
</evidence>
<name>M1DY03_SOLTU</name>
<dbReference type="HOGENOM" id="CLU_2311099_0_0_1"/>